<sequence>MKKIILSLGLAVALLGPLAPAAHAWGFFGHRVITQVAIYELPASMQAFYFRHMPELVRLCTAPDERRNQDKAEASRHYIDMDHYAEDNPFAKMPRDYENAQEKFTADTLRKYGTVPWTVLENRTKLVEAFRERDTTAIVKYSAELAHYVEDAFVPLHTTVNYDGQLTNQGGLHSLWESQLPERYILTYKLSGDEAKAPANSQDAIWGVIQNSYGFLTATFDLETKASKGFTPQTKYTYTHRFGKTQRRYSDAFADEYNKLVGGQVDFRMRQAAPMVASFWLSAWQEAGRPDLSGLMYPAKLSKEEKEKLDVQLKAFKANTLPQDQLLLAQQKEKKVEAPDEIKAADPNEALPPPEPEPAPAEEPAATVTTPAAPAKVKVKTKGAAGTEKAKSKPKPASW</sequence>
<evidence type="ECO:0000256" key="7">
    <source>
        <dbReference type="SAM" id="MobiDB-lite"/>
    </source>
</evidence>
<organism evidence="9 10">
    <name type="scientific">Hymenobacter setariae</name>
    <dbReference type="NCBI Taxonomy" id="2594794"/>
    <lineage>
        <taxon>Bacteria</taxon>
        <taxon>Pseudomonadati</taxon>
        <taxon>Bacteroidota</taxon>
        <taxon>Cytophagia</taxon>
        <taxon>Cytophagales</taxon>
        <taxon>Hymenobacteraceae</taxon>
        <taxon>Hymenobacter</taxon>
    </lineage>
</organism>
<dbReference type="SUPFAM" id="SSF48537">
    <property type="entry name" value="Phospholipase C/P1 nuclease"/>
    <property type="match status" value="1"/>
</dbReference>
<keyword evidence="3" id="KW-0255">Endonuclease</keyword>
<name>A0A558BS55_9BACT</name>
<feature type="region of interest" description="Disordered" evidence="7">
    <location>
        <begin position="332"/>
        <end position="399"/>
    </location>
</feature>
<evidence type="ECO:0000256" key="8">
    <source>
        <dbReference type="SAM" id="SignalP"/>
    </source>
</evidence>
<evidence type="ECO:0000256" key="5">
    <source>
        <dbReference type="ARBA" id="ARBA00023157"/>
    </source>
</evidence>
<keyword evidence="2" id="KW-0479">Metal-binding</keyword>
<feature type="chain" id="PRO_5021983483" description="S1/P1 Nuclease" evidence="8">
    <location>
        <begin position="25"/>
        <end position="399"/>
    </location>
</feature>
<dbReference type="AlphaFoldDB" id="A0A558BS55"/>
<gene>
    <name evidence="9" type="ORF">FNT36_17015</name>
</gene>
<dbReference type="Pfam" id="PF02265">
    <property type="entry name" value="S1-P1_nuclease"/>
    <property type="match status" value="1"/>
</dbReference>
<proteinExistence type="predicted"/>
<dbReference type="InterPro" id="IPR008947">
    <property type="entry name" value="PLipase_C/P1_nuclease_dom_sf"/>
</dbReference>
<accession>A0A558BS55</accession>
<evidence type="ECO:0000313" key="9">
    <source>
        <dbReference type="EMBL" id="TVT39356.1"/>
    </source>
</evidence>
<keyword evidence="8" id="KW-0732">Signal</keyword>
<feature type="compositionally biased region" description="Low complexity" evidence="7">
    <location>
        <begin position="362"/>
        <end position="387"/>
    </location>
</feature>
<dbReference type="RefSeq" id="WP_144850137.1">
    <property type="nucleotide sequence ID" value="NZ_VMRJ01000004.1"/>
</dbReference>
<keyword evidence="1" id="KW-0540">Nuclease</keyword>
<dbReference type="GO" id="GO:0006308">
    <property type="term" value="P:DNA catabolic process"/>
    <property type="evidence" value="ECO:0007669"/>
    <property type="project" value="InterPro"/>
</dbReference>
<feature type="signal peptide" evidence="8">
    <location>
        <begin position="1"/>
        <end position="24"/>
    </location>
</feature>
<evidence type="ECO:0000256" key="4">
    <source>
        <dbReference type="ARBA" id="ARBA00022801"/>
    </source>
</evidence>
<dbReference type="GO" id="GO:0046872">
    <property type="term" value="F:metal ion binding"/>
    <property type="evidence" value="ECO:0007669"/>
    <property type="project" value="UniProtKB-KW"/>
</dbReference>
<evidence type="ECO:0008006" key="11">
    <source>
        <dbReference type="Google" id="ProtNLM"/>
    </source>
</evidence>
<evidence type="ECO:0000256" key="2">
    <source>
        <dbReference type="ARBA" id="ARBA00022723"/>
    </source>
</evidence>
<evidence type="ECO:0000256" key="6">
    <source>
        <dbReference type="ARBA" id="ARBA00023180"/>
    </source>
</evidence>
<dbReference type="GO" id="GO:0004519">
    <property type="term" value="F:endonuclease activity"/>
    <property type="evidence" value="ECO:0007669"/>
    <property type="project" value="UniProtKB-KW"/>
</dbReference>
<evidence type="ECO:0000256" key="1">
    <source>
        <dbReference type="ARBA" id="ARBA00022722"/>
    </source>
</evidence>
<evidence type="ECO:0000256" key="3">
    <source>
        <dbReference type="ARBA" id="ARBA00022759"/>
    </source>
</evidence>
<keyword evidence="10" id="KW-1185">Reference proteome</keyword>
<dbReference type="GO" id="GO:0003676">
    <property type="term" value="F:nucleic acid binding"/>
    <property type="evidence" value="ECO:0007669"/>
    <property type="project" value="InterPro"/>
</dbReference>
<reference evidence="9 10" key="1">
    <citation type="submission" date="2019-07" db="EMBL/GenBank/DDBJ databases">
        <title>Hymenobacter sp. straun FUR1 Genome sequencing and assembly.</title>
        <authorList>
            <person name="Chhetri G."/>
        </authorList>
    </citation>
    <scope>NUCLEOTIDE SEQUENCE [LARGE SCALE GENOMIC DNA]</scope>
    <source>
        <strain evidence="9 10">Fur1</strain>
    </source>
</reference>
<dbReference type="Proteomes" id="UP000317624">
    <property type="component" value="Unassembled WGS sequence"/>
</dbReference>
<keyword evidence="5" id="KW-1015">Disulfide bond</keyword>
<dbReference type="Gene3D" id="1.10.575.10">
    <property type="entry name" value="P1 Nuclease"/>
    <property type="match status" value="1"/>
</dbReference>
<feature type="compositionally biased region" description="Pro residues" evidence="7">
    <location>
        <begin position="350"/>
        <end position="361"/>
    </location>
</feature>
<dbReference type="OrthoDB" id="267579at2"/>
<comment type="caution">
    <text evidence="9">The sequence shown here is derived from an EMBL/GenBank/DDBJ whole genome shotgun (WGS) entry which is preliminary data.</text>
</comment>
<dbReference type="InterPro" id="IPR003154">
    <property type="entry name" value="S1/P1nuclease"/>
</dbReference>
<dbReference type="EMBL" id="VMRJ01000004">
    <property type="protein sequence ID" value="TVT39356.1"/>
    <property type="molecule type" value="Genomic_DNA"/>
</dbReference>
<keyword evidence="6" id="KW-0325">Glycoprotein</keyword>
<protein>
    <recommendedName>
        <fullName evidence="11">S1/P1 Nuclease</fullName>
    </recommendedName>
</protein>
<evidence type="ECO:0000313" key="10">
    <source>
        <dbReference type="Proteomes" id="UP000317624"/>
    </source>
</evidence>
<keyword evidence="4" id="KW-0378">Hydrolase</keyword>
<dbReference type="GO" id="GO:0016788">
    <property type="term" value="F:hydrolase activity, acting on ester bonds"/>
    <property type="evidence" value="ECO:0007669"/>
    <property type="project" value="InterPro"/>
</dbReference>
<dbReference type="CDD" id="cd10981">
    <property type="entry name" value="ZnPC_S1P1"/>
    <property type="match status" value="1"/>
</dbReference>
<feature type="compositionally biased region" description="Basic and acidic residues" evidence="7">
    <location>
        <begin position="332"/>
        <end position="346"/>
    </location>
</feature>